<dbReference type="KEGG" id="mdn:JT25_010465"/>
<dbReference type="RefSeq" id="WP_062328500.1">
    <property type="nucleotide sequence ID" value="NZ_CP014476.1"/>
</dbReference>
<accession>A0A126T592</accession>
<reference evidence="1 2" key="1">
    <citation type="journal article" date="2015" name="Environ. Microbiol.">
        <title>Methane oxidation coupled to nitrate reduction under hypoxia by the Gammaproteobacterium Methylomonas denitrificans, sp. nov. type strain FJG1.</title>
        <authorList>
            <person name="Kits K.D."/>
            <person name="Klotz M.G."/>
            <person name="Stein L.Y."/>
        </authorList>
    </citation>
    <scope>NUCLEOTIDE SEQUENCE [LARGE SCALE GENOMIC DNA]</scope>
    <source>
        <strain evidence="1 2">FJG1</strain>
    </source>
</reference>
<protein>
    <submittedName>
        <fullName evidence="1">Uncharacterized protein</fullName>
    </submittedName>
</protein>
<dbReference type="STRING" id="1538553.JT25_010465"/>
<dbReference type="AlphaFoldDB" id="A0A126T592"/>
<keyword evidence="2" id="KW-1185">Reference proteome</keyword>
<evidence type="ECO:0000313" key="1">
    <source>
        <dbReference type="EMBL" id="AMK76904.1"/>
    </source>
</evidence>
<name>A0A126T592_9GAMM</name>
<proteinExistence type="predicted"/>
<organism evidence="1 2">
    <name type="scientific">Methylomonas denitrificans</name>
    <dbReference type="NCBI Taxonomy" id="1538553"/>
    <lineage>
        <taxon>Bacteria</taxon>
        <taxon>Pseudomonadati</taxon>
        <taxon>Pseudomonadota</taxon>
        <taxon>Gammaproteobacteria</taxon>
        <taxon>Methylococcales</taxon>
        <taxon>Methylococcaceae</taxon>
        <taxon>Methylomonas</taxon>
    </lineage>
</organism>
<evidence type="ECO:0000313" key="2">
    <source>
        <dbReference type="Proteomes" id="UP000030512"/>
    </source>
</evidence>
<dbReference type="Proteomes" id="UP000030512">
    <property type="component" value="Chromosome"/>
</dbReference>
<gene>
    <name evidence="1" type="ORF">JT25_010465</name>
</gene>
<sequence length="269" mass="31380">MYRVNEVLELEGLLYRVLKIVGDQLVWIPVEDKSVFPSVELLTSIEQLVLDEKLVRTDDPYAFLQMEAPEPGSKAIEIRDQNFRVLRPLIEEPFFYVPKVRAKVLNAILKTEEISKPYLYRIARQFWQRGQIPNALLPDYRNSGAKGKRRIAKDKKLGRPRVHSEGTGALIDESTEKLFRIVIDKYLLKENQVAFPFVHRQLKRLYDQYFPNTVNRRAKLSKVLGKRALKSFHPRLFNDRLFAGESWSDRRGRSCRNSAVAFCGESDRQ</sequence>
<dbReference type="EMBL" id="CP014476">
    <property type="protein sequence ID" value="AMK76904.1"/>
    <property type="molecule type" value="Genomic_DNA"/>
</dbReference>